<organism evidence="1 2">
    <name type="scientific">Marchantia polymorpha</name>
    <name type="common">Common liverwort</name>
    <name type="synonym">Marchantia aquatica</name>
    <dbReference type="NCBI Taxonomy" id="3197"/>
    <lineage>
        <taxon>Eukaryota</taxon>
        <taxon>Viridiplantae</taxon>
        <taxon>Streptophyta</taxon>
        <taxon>Embryophyta</taxon>
        <taxon>Marchantiophyta</taxon>
        <taxon>Marchantiopsida</taxon>
        <taxon>Marchantiidae</taxon>
        <taxon>Marchantiales</taxon>
        <taxon>Marchantiaceae</taxon>
        <taxon>Marchantia</taxon>
    </lineage>
</organism>
<keyword evidence="2" id="KW-1185">Reference proteome</keyword>
<dbReference type="Proteomes" id="UP000244005">
    <property type="component" value="Unassembled WGS sequence"/>
</dbReference>
<evidence type="ECO:0000313" key="2">
    <source>
        <dbReference type="Proteomes" id="UP000244005"/>
    </source>
</evidence>
<dbReference type="EMBL" id="KZ772759">
    <property type="protein sequence ID" value="PTQ33657.1"/>
    <property type="molecule type" value="Genomic_DNA"/>
</dbReference>
<gene>
    <name evidence="1" type="ORF">MARPO_0087s0085</name>
</gene>
<evidence type="ECO:0000313" key="1">
    <source>
        <dbReference type="EMBL" id="PTQ33657.1"/>
    </source>
</evidence>
<protein>
    <submittedName>
        <fullName evidence="1">Uncharacterized protein</fullName>
    </submittedName>
</protein>
<reference evidence="2" key="1">
    <citation type="journal article" date="2017" name="Cell">
        <title>Insights into land plant evolution garnered from the Marchantia polymorpha genome.</title>
        <authorList>
            <person name="Bowman J.L."/>
            <person name="Kohchi T."/>
            <person name="Yamato K.T."/>
            <person name="Jenkins J."/>
            <person name="Shu S."/>
            <person name="Ishizaki K."/>
            <person name="Yamaoka S."/>
            <person name="Nishihama R."/>
            <person name="Nakamura Y."/>
            <person name="Berger F."/>
            <person name="Adam C."/>
            <person name="Aki S.S."/>
            <person name="Althoff F."/>
            <person name="Araki T."/>
            <person name="Arteaga-Vazquez M.A."/>
            <person name="Balasubrmanian S."/>
            <person name="Barry K."/>
            <person name="Bauer D."/>
            <person name="Boehm C.R."/>
            <person name="Briginshaw L."/>
            <person name="Caballero-Perez J."/>
            <person name="Catarino B."/>
            <person name="Chen F."/>
            <person name="Chiyoda S."/>
            <person name="Chovatia M."/>
            <person name="Davies K.M."/>
            <person name="Delmans M."/>
            <person name="Demura T."/>
            <person name="Dierschke T."/>
            <person name="Dolan L."/>
            <person name="Dorantes-Acosta A.E."/>
            <person name="Eklund D.M."/>
            <person name="Florent S.N."/>
            <person name="Flores-Sandoval E."/>
            <person name="Fujiyama A."/>
            <person name="Fukuzawa H."/>
            <person name="Galik B."/>
            <person name="Grimanelli D."/>
            <person name="Grimwood J."/>
            <person name="Grossniklaus U."/>
            <person name="Hamada T."/>
            <person name="Haseloff J."/>
            <person name="Hetherington A.J."/>
            <person name="Higo A."/>
            <person name="Hirakawa Y."/>
            <person name="Hundley H.N."/>
            <person name="Ikeda Y."/>
            <person name="Inoue K."/>
            <person name="Inoue S.I."/>
            <person name="Ishida S."/>
            <person name="Jia Q."/>
            <person name="Kakita M."/>
            <person name="Kanazawa T."/>
            <person name="Kawai Y."/>
            <person name="Kawashima T."/>
            <person name="Kennedy M."/>
            <person name="Kinose K."/>
            <person name="Kinoshita T."/>
            <person name="Kohara Y."/>
            <person name="Koide E."/>
            <person name="Komatsu K."/>
            <person name="Kopischke S."/>
            <person name="Kubo M."/>
            <person name="Kyozuka J."/>
            <person name="Lagercrantz U."/>
            <person name="Lin S.S."/>
            <person name="Lindquist E."/>
            <person name="Lipzen A.M."/>
            <person name="Lu C.W."/>
            <person name="De Luna E."/>
            <person name="Martienssen R.A."/>
            <person name="Minamino N."/>
            <person name="Mizutani M."/>
            <person name="Mizutani M."/>
            <person name="Mochizuki N."/>
            <person name="Monte I."/>
            <person name="Mosher R."/>
            <person name="Nagasaki H."/>
            <person name="Nakagami H."/>
            <person name="Naramoto S."/>
            <person name="Nishitani K."/>
            <person name="Ohtani M."/>
            <person name="Okamoto T."/>
            <person name="Okumura M."/>
            <person name="Phillips J."/>
            <person name="Pollak B."/>
            <person name="Reinders A."/>
            <person name="Rovekamp M."/>
            <person name="Sano R."/>
            <person name="Sawa S."/>
            <person name="Schmid M.W."/>
            <person name="Shirakawa M."/>
            <person name="Solano R."/>
            <person name="Spunde A."/>
            <person name="Suetsugu N."/>
            <person name="Sugano S."/>
            <person name="Sugiyama A."/>
            <person name="Sun R."/>
            <person name="Suzuki Y."/>
            <person name="Takenaka M."/>
            <person name="Takezawa D."/>
            <person name="Tomogane H."/>
            <person name="Tsuzuki M."/>
            <person name="Ueda T."/>
            <person name="Umeda M."/>
            <person name="Ward J.M."/>
            <person name="Watanabe Y."/>
            <person name="Yazaki K."/>
            <person name="Yokoyama R."/>
            <person name="Yoshitake Y."/>
            <person name="Yotsui I."/>
            <person name="Zachgo S."/>
            <person name="Schmutz J."/>
        </authorList>
    </citation>
    <scope>NUCLEOTIDE SEQUENCE [LARGE SCALE GENOMIC DNA]</scope>
    <source>
        <strain evidence="2">Tak-1</strain>
    </source>
</reference>
<name>A0A2R6WIG9_MARPO</name>
<accession>A0A2R6WIG9</accession>
<sequence length="93" mass="10563">MNKLDTELQSSMVRKKTKPNYLVYIHGFLRDVLFRGLLAFPTFVSIRGEHPSSAAETVQLIEMLRCVREMGSMLAQLASCPRARRVFTSVAVF</sequence>
<proteinExistence type="predicted"/>
<dbReference type="AlphaFoldDB" id="A0A2R6WIG9"/>